<dbReference type="Pfam" id="PF02210">
    <property type="entry name" value="Laminin_G_2"/>
    <property type="match status" value="6"/>
</dbReference>
<dbReference type="CDD" id="cd00110">
    <property type="entry name" value="LamG"/>
    <property type="match status" value="6"/>
</dbReference>
<comment type="caution">
    <text evidence="2">Lacks conserved residue(s) required for the propagation of feature annotation.</text>
</comment>
<organism evidence="8 9">
    <name type="scientific">Lymnaea stagnalis</name>
    <name type="common">Great pond snail</name>
    <name type="synonym">Helix stagnalis</name>
    <dbReference type="NCBI Taxonomy" id="6523"/>
    <lineage>
        <taxon>Eukaryota</taxon>
        <taxon>Metazoa</taxon>
        <taxon>Spiralia</taxon>
        <taxon>Lophotrochozoa</taxon>
        <taxon>Mollusca</taxon>
        <taxon>Gastropoda</taxon>
        <taxon>Heterobranchia</taxon>
        <taxon>Euthyneura</taxon>
        <taxon>Panpulmonata</taxon>
        <taxon>Hygrophila</taxon>
        <taxon>Lymnaeoidea</taxon>
        <taxon>Lymnaeidae</taxon>
        <taxon>Lymnaea</taxon>
    </lineage>
</organism>
<dbReference type="PANTHER" id="PTHR15036:SF49">
    <property type="entry name" value="AXOTACTIN"/>
    <property type="match status" value="1"/>
</dbReference>
<dbReference type="SUPFAM" id="SSF49899">
    <property type="entry name" value="Concanavalin A-like lectins/glucanases"/>
    <property type="match status" value="6"/>
</dbReference>
<dbReference type="InterPro" id="IPR001791">
    <property type="entry name" value="Laminin_G"/>
</dbReference>
<reference evidence="8 9" key="1">
    <citation type="submission" date="2024-04" db="EMBL/GenBank/DDBJ databases">
        <authorList>
            <consortium name="Genoscope - CEA"/>
            <person name="William W."/>
        </authorList>
    </citation>
    <scope>NUCLEOTIDE SEQUENCE [LARGE SCALE GENOMIC DNA]</scope>
</reference>
<evidence type="ECO:0000259" key="6">
    <source>
        <dbReference type="PROSITE" id="PS50026"/>
    </source>
</evidence>
<feature type="region of interest" description="Disordered" evidence="3">
    <location>
        <begin position="1674"/>
        <end position="1716"/>
    </location>
</feature>
<dbReference type="SUPFAM" id="SSF56496">
    <property type="entry name" value="Fibrinogen C-terminal domain-like"/>
    <property type="match status" value="1"/>
</dbReference>
<feature type="compositionally biased region" description="Polar residues" evidence="3">
    <location>
        <begin position="1692"/>
        <end position="1702"/>
    </location>
</feature>
<feature type="domain" description="EGF-like" evidence="6">
    <location>
        <begin position="639"/>
        <end position="677"/>
    </location>
</feature>
<feature type="domain" description="Laminin G" evidence="5">
    <location>
        <begin position="1107"/>
        <end position="1303"/>
    </location>
</feature>
<keyword evidence="2" id="KW-0245">EGF-like domain</keyword>
<keyword evidence="9" id="KW-1185">Reference proteome</keyword>
<name>A0AAV2H7H9_LYMST</name>
<comment type="caution">
    <text evidence="8">The sequence shown here is derived from an EMBL/GenBank/DDBJ whole genome shotgun (WGS) entry which is preliminary data.</text>
</comment>
<evidence type="ECO:0000313" key="9">
    <source>
        <dbReference type="Proteomes" id="UP001497497"/>
    </source>
</evidence>
<dbReference type="CDD" id="cd00054">
    <property type="entry name" value="EGF_CA"/>
    <property type="match status" value="2"/>
</dbReference>
<dbReference type="Gene3D" id="2.10.25.10">
    <property type="entry name" value="Laminin"/>
    <property type="match status" value="2"/>
</dbReference>
<sequence>MPTSGGHSPTLLDDLFLTRSIGVVVILAVVVAGASAQQNENTWTFNQPGVSFLVFTPKMADAQNQHYSLSFRTRQPNGLLLQHRIIESQAQGIPVLSEYQVFIELRQGKLRAGFSASQFEDYITLGKALNNDRWHTVDLFVDISKAEMRLTLQGQTVRETIRAYSWGNAAIVLKWNHLTTQVSIGATEWQKPEGHQPFVGCISDIQYALPNGNLTNPTFHETKGVAGGCLDLCHGDKSCNQGKCINHYTAIKCDCYGTDFEGPHCDVEASTTMTFKGYEWVAYQLYDELDDRPFMDSIRVSLEFKTDRGSGVLLYAVGSSPYHNHITVSIYTGSIHASLSFEHEDLMYSDGIGLDDGRWHNFTIEHRQSSIIFYLDGKPTEKRVTKGHYLSLDRYIYIGGGNNFVETKGLPVTQSFVGCLRNVFIDDISLVYELSKNNSRSIYNGGIGPSFGCEKVSEVPISFPRSSSMLKWTSGEVKQNLSVEFNLRTFHTTSILMFVELTSRRESGSGFEFGSLELWIVDKIPVVQFIPSTRDALTHENITLPVVLSDGQVHEVQVYLFNSKVKLQVDGNTVETKRFPKILEYRGAVVLGYSLRRIEKQHGFIGCMHRIKIQGDRLDPIALIESKSAVGLLLDGCQLTDHCAANNICEHKSVCLSDWDGTHCLCPGDHYEGKACHFSKYAPSCEEYHSMGYHNNGVYLIDVDGVGPLNHAYVYCEMDKIQMGGVTVVEHNFLPNTTVRAPWLPDSRYELKYREMSREQLTSLTNISGKCEQYLQYDCTNSPLRLSTKTWFKSTSGEIVDYIGSHSSGFCDCPAPKGCGGTHCYCDLDKREPQVDKGYNREPRQLPIMEMTFIQHPKGTGQMTLGPLKCWGSKTRPSDQSVTITQKDSYIKLHPWTSGDLKLNFKTHKTNAILLYQSSESQEQGDFSNSEKGNTFYLSIVTDRTVKFFMQIGSYKIEQTLSSLNILDQGDWHMISIEHDGFNLRLALDTTRVIIDLPPGLTNVANYTGILYLGGVSYEISDATLKDFDDFTGCFYGLVYNGHPVELTKLIDGSMSGVSKNCMSSCWPNPCLNGGICEENWQSYRCICSDPWAHIGQNCEIDINQDAVTFSNLPEAYLFFNVTDLPVVLEGTLVVSFRTFLTDLIILYVHDHLGNFVQLELTDAYTVTILYNNYNQIVKDNVMSTEPLNDGNWKQVIAENVYNFTRLIVNGHSKVIEVQRGRITRYSLDPYFRSLYTPTVVIPRPPMMPSPFIYAYVGGFPGGNSFAGQFVGCIRGLRIAHHVFHLGEAATGLDNDTLVTPFCEKGCEENSCLNNGFCVEKWKNQSFECDCAESGFTGFYCEKEPSILLKGNTVIRHELQLTTAEEYSVTEMLSFRFKSDPQPLKRSGYPTVLAYISSSDYKDYILVTLNSMGNIMLETNQGFGIYRMVLPDTFTDGRPHEFIYIRKRDQMFLKVKPLDPYGNVIVDEIRQTEMNYPDFPLNNLNAIYIGGYIPDQLNLGTVLNFSGCISNTTFTPSEKGLPRHTLRDLHLNAKNIETLGDVTGSCSTSKLVEKTTTTLAPTIKVTPGMFMDVTMPPWKNGQVKVVALGVAPNQGSPPTTLSITTTVKFMRNQTFHVLISDDKEPSDDLTVIIVVSLIAGILVISLCAALILVRKRKRRGDYLVKNEGDADMELKQPLNHNNHSSPHAAPFSSYTVPRSVNSRPLPPSDMNNRVPNDHLAKLDEFSMITAILGPRAPKADTLPPDLSRKRYSQGNYPLMDDEKEYISPIYNARKQRPASSISEVLEELERRQHPIPNGSPDELIRRSHGEGDLEWDPQGDTTSPLRHEDILYFNTPLLPTIPDELEESRLSSFSGHPSSFGGDSYQKTDTLESSNSPPWSSHMTSGAECNGDSGYEAESRPEITEDDITPETLGDDDDNGHHHKLFSFHVPDLHPDSSPNMSEISARDKLLRDGTEV</sequence>
<dbReference type="InterPro" id="IPR000742">
    <property type="entry name" value="EGF"/>
</dbReference>
<keyword evidence="4" id="KW-0812">Transmembrane</keyword>
<evidence type="ECO:0000259" key="7">
    <source>
        <dbReference type="PROSITE" id="PS51406"/>
    </source>
</evidence>
<dbReference type="InterPro" id="IPR050372">
    <property type="entry name" value="Neurexin-related_CASP"/>
</dbReference>
<dbReference type="SMART" id="SM00181">
    <property type="entry name" value="EGF"/>
    <property type="match status" value="4"/>
</dbReference>
<feature type="region of interest" description="Disordered" evidence="3">
    <location>
        <begin position="1790"/>
        <end position="1825"/>
    </location>
</feature>
<evidence type="ECO:0000256" key="1">
    <source>
        <dbReference type="ARBA" id="ARBA00023157"/>
    </source>
</evidence>
<evidence type="ECO:0000256" key="4">
    <source>
        <dbReference type="SAM" id="Phobius"/>
    </source>
</evidence>
<feature type="domain" description="Laminin G" evidence="5">
    <location>
        <begin position="1346"/>
        <end position="1546"/>
    </location>
</feature>
<feature type="domain" description="Laminin G" evidence="5">
    <location>
        <begin position="880"/>
        <end position="1062"/>
    </location>
</feature>
<feature type="domain" description="Laminin G" evidence="5">
    <location>
        <begin position="270"/>
        <end position="453"/>
    </location>
</feature>
<dbReference type="InterPro" id="IPR013320">
    <property type="entry name" value="ConA-like_dom_sf"/>
</dbReference>
<dbReference type="Proteomes" id="UP001497497">
    <property type="component" value="Unassembled WGS sequence"/>
</dbReference>
<dbReference type="GO" id="GO:0016020">
    <property type="term" value="C:membrane"/>
    <property type="evidence" value="ECO:0007669"/>
    <property type="project" value="UniProtKB-SubCell"/>
</dbReference>
<feature type="compositionally biased region" description="Polar residues" evidence="3">
    <location>
        <begin position="1865"/>
        <end position="1884"/>
    </location>
</feature>
<evidence type="ECO:0000256" key="3">
    <source>
        <dbReference type="SAM" id="MobiDB-lite"/>
    </source>
</evidence>
<feature type="compositionally biased region" description="Low complexity" evidence="3">
    <location>
        <begin position="1850"/>
        <end position="1864"/>
    </location>
</feature>
<proteinExistence type="predicted"/>
<accession>A0AAV2H7H9</accession>
<feature type="domain" description="EGF-like" evidence="6">
    <location>
        <begin position="1304"/>
        <end position="1342"/>
    </location>
</feature>
<dbReference type="InterPro" id="IPR002181">
    <property type="entry name" value="Fibrinogen_a/b/g_C_dom"/>
</dbReference>
<feature type="domain" description="Fibrinogen C-terminal" evidence="7">
    <location>
        <begin position="676"/>
        <end position="731"/>
    </location>
</feature>
<evidence type="ECO:0000259" key="5">
    <source>
        <dbReference type="PROSITE" id="PS50025"/>
    </source>
</evidence>
<feature type="domain" description="EGF-like" evidence="6">
    <location>
        <begin position="1063"/>
        <end position="1100"/>
    </location>
</feature>
<dbReference type="PROSITE" id="PS01186">
    <property type="entry name" value="EGF_2"/>
    <property type="match status" value="1"/>
</dbReference>
<dbReference type="Gene3D" id="2.60.120.200">
    <property type="match status" value="6"/>
</dbReference>
<gene>
    <name evidence="8" type="ORF">GSLYS_00003700001</name>
</gene>
<keyword evidence="4" id="KW-1133">Transmembrane helix</keyword>
<protein>
    <submittedName>
        <fullName evidence="8">Uncharacterized protein</fullName>
    </submittedName>
</protein>
<feature type="domain" description="Laminin G" evidence="5">
    <location>
        <begin position="450"/>
        <end position="637"/>
    </location>
</feature>
<dbReference type="InterPro" id="IPR036056">
    <property type="entry name" value="Fibrinogen-like_C"/>
</dbReference>
<keyword evidence="4" id="KW-0472">Membrane</keyword>
<keyword evidence="1 2" id="KW-1015">Disulfide bond</keyword>
<dbReference type="EMBL" id="CAXITT010000050">
    <property type="protein sequence ID" value="CAL1529545.1"/>
    <property type="molecule type" value="Genomic_DNA"/>
</dbReference>
<feature type="compositionally biased region" description="Basic and acidic residues" evidence="3">
    <location>
        <begin position="1802"/>
        <end position="1811"/>
    </location>
</feature>
<feature type="compositionally biased region" description="Basic and acidic residues" evidence="3">
    <location>
        <begin position="1945"/>
        <end position="1957"/>
    </location>
</feature>
<dbReference type="Gene3D" id="2.60.120.1000">
    <property type="match status" value="1"/>
</dbReference>
<evidence type="ECO:0000256" key="2">
    <source>
        <dbReference type="PROSITE-ProRule" id="PRU00076"/>
    </source>
</evidence>
<feature type="domain" description="Laminin G" evidence="5">
    <location>
        <begin position="42"/>
        <end position="229"/>
    </location>
</feature>
<feature type="region of interest" description="Disordered" evidence="3">
    <location>
        <begin position="1736"/>
        <end position="1755"/>
    </location>
</feature>
<dbReference type="PROSITE" id="PS51406">
    <property type="entry name" value="FIBRINOGEN_C_2"/>
    <property type="match status" value="1"/>
</dbReference>
<dbReference type="PROSITE" id="PS50026">
    <property type="entry name" value="EGF_3"/>
    <property type="match status" value="3"/>
</dbReference>
<dbReference type="SMART" id="SM00282">
    <property type="entry name" value="LamG"/>
    <property type="match status" value="6"/>
</dbReference>
<feature type="transmembrane region" description="Helical" evidence="4">
    <location>
        <begin position="1629"/>
        <end position="1653"/>
    </location>
</feature>
<dbReference type="PROSITE" id="PS50025">
    <property type="entry name" value="LAM_G_DOMAIN"/>
    <property type="match status" value="6"/>
</dbReference>
<feature type="region of interest" description="Disordered" evidence="3">
    <location>
        <begin position="1848"/>
        <end position="1957"/>
    </location>
</feature>
<dbReference type="Pfam" id="PF00008">
    <property type="entry name" value="EGF"/>
    <property type="match status" value="2"/>
</dbReference>
<dbReference type="PANTHER" id="PTHR15036">
    <property type="entry name" value="PIKACHURIN-LIKE PROTEIN"/>
    <property type="match status" value="1"/>
</dbReference>
<evidence type="ECO:0000313" key="8">
    <source>
        <dbReference type="EMBL" id="CAL1529545.1"/>
    </source>
</evidence>
<feature type="disulfide bond" evidence="2">
    <location>
        <begin position="1312"/>
        <end position="1329"/>
    </location>
</feature>
<feature type="compositionally biased region" description="Acidic residues" evidence="3">
    <location>
        <begin position="1904"/>
        <end position="1918"/>
    </location>
</feature>